<evidence type="ECO:0000256" key="1">
    <source>
        <dbReference type="SAM" id="MobiDB-lite"/>
    </source>
</evidence>
<keyword evidence="3" id="KW-1185">Reference proteome</keyword>
<feature type="compositionally biased region" description="Polar residues" evidence="1">
    <location>
        <begin position="390"/>
        <end position="401"/>
    </location>
</feature>
<dbReference type="AlphaFoldDB" id="A0A484M7A0"/>
<dbReference type="PANTHER" id="PTHR33116:SF82">
    <property type="entry name" value="RNASE H FAMILY PROTEIN"/>
    <property type="match status" value="1"/>
</dbReference>
<feature type="region of interest" description="Disordered" evidence="1">
    <location>
        <begin position="390"/>
        <end position="409"/>
    </location>
</feature>
<evidence type="ECO:0000313" key="3">
    <source>
        <dbReference type="Proteomes" id="UP000595140"/>
    </source>
</evidence>
<protein>
    <recommendedName>
        <fullName evidence="4">Reverse transcriptase zinc-binding domain-containing protein</fullName>
    </recommendedName>
</protein>
<organism evidence="2 3">
    <name type="scientific">Cuscuta campestris</name>
    <dbReference type="NCBI Taxonomy" id="132261"/>
    <lineage>
        <taxon>Eukaryota</taxon>
        <taxon>Viridiplantae</taxon>
        <taxon>Streptophyta</taxon>
        <taxon>Embryophyta</taxon>
        <taxon>Tracheophyta</taxon>
        <taxon>Spermatophyta</taxon>
        <taxon>Magnoliopsida</taxon>
        <taxon>eudicotyledons</taxon>
        <taxon>Gunneridae</taxon>
        <taxon>Pentapetalae</taxon>
        <taxon>asterids</taxon>
        <taxon>lamiids</taxon>
        <taxon>Solanales</taxon>
        <taxon>Convolvulaceae</taxon>
        <taxon>Cuscuteae</taxon>
        <taxon>Cuscuta</taxon>
        <taxon>Cuscuta subgen. Grammica</taxon>
        <taxon>Cuscuta sect. Cleistogrammica</taxon>
    </lineage>
</organism>
<gene>
    <name evidence="2" type="ORF">CCAM_LOCUS25714</name>
</gene>
<dbReference type="Proteomes" id="UP000595140">
    <property type="component" value="Unassembled WGS sequence"/>
</dbReference>
<proteinExistence type="predicted"/>
<sequence length="435" mass="49595">MTGTKLNSLAITKLEILLLMPHKSFPFTYLGVPIDLGITRKIHCSKLIQSFANKLNGWLQKNLDQAGRLVLIKHVLNILPNYFLAVNTIPKAISHLLEQKMARFWWGGGYRHHWISLEKLCFPKEKGGLGIRDLKSLEDSFSLKLWWKFHQDNVLWARLMRSKYWREGDIWEALTDFPVWKRISRIDEIASNACAVNEDGSMVWSLEANGYFSLKSAFDFCRPSSPPIVASFKYLWMKPQNPKEIATTSMDFFVCISRVSIVGISGKELNAIIHEGKTDFSSRTLIDSISMFVRQWLAAKIPKKLKGADAWLTEKKLLPFFPKAHKIRVVKWLAPPKGRLKLNIDASFTSESKRGAAILRDDEGRFVRASSFSVFGSSPYQAELDASIKASNHSRQTTKMPESSKMRVENSKSSQMMSCLVEIPLHIFKSEVLPI</sequence>
<accession>A0A484M7A0</accession>
<name>A0A484M7A0_9ASTE</name>
<evidence type="ECO:0008006" key="4">
    <source>
        <dbReference type="Google" id="ProtNLM"/>
    </source>
</evidence>
<dbReference type="EMBL" id="OOIL02002653">
    <property type="protein sequence ID" value="VFQ83938.1"/>
    <property type="molecule type" value="Genomic_DNA"/>
</dbReference>
<evidence type="ECO:0000313" key="2">
    <source>
        <dbReference type="EMBL" id="VFQ83938.1"/>
    </source>
</evidence>
<dbReference type="OrthoDB" id="1906820at2759"/>
<dbReference type="PANTHER" id="PTHR33116">
    <property type="entry name" value="REVERSE TRANSCRIPTASE ZINC-BINDING DOMAIN-CONTAINING PROTEIN-RELATED-RELATED"/>
    <property type="match status" value="1"/>
</dbReference>
<reference evidence="2 3" key="1">
    <citation type="submission" date="2018-04" db="EMBL/GenBank/DDBJ databases">
        <authorList>
            <person name="Vogel A."/>
        </authorList>
    </citation>
    <scope>NUCLEOTIDE SEQUENCE [LARGE SCALE GENOMIC DNA]</scope>
</reference>